<accession>A0A7R9EX43</accession>
<keyword evidence="2 10" id="KW-0597">Phosphoprotein</keyword>
<comment type="subcellular location">
    <subcellularLocation>
        <location evidence="1">Membrane</location>
        <topology evidence="1">Single-pass membrane protein</topology>
    </subcellularLocation>
</comment>
<evidence type="ECO:0000256" key="1">
    <source>
        <dbReference type="ARBA" id="ARBA00004167"/>
    </source>
</evidence>
<dbReference type="AlphaFoldDB" id="A0A7R9EX43"/>
<keyword evidence="6 9" id="KW-0067">ATP-binding</keyword>
<evidence type="ECO:0000256" key="9">
    <source>
        <dbReference type="PROSITE-ProRule" id="PRU10141"/>
    </source>
</evidence>
<feature type="region of interest" description="Disordered" evidence="11">
    <location>
        <begin position="378"/>
        <end position="419"/>
    </location>
</feature>
<keyword evidence="10" id="KW-0812">Transmembrane</keyword>
<dbReference type="PANTHER" id="PTHR24416:SF527">
    <property type="entry name" value="PROTO-ONCOGENE TYROSINE-PROTEIN KINASE ROS"/>
    <property type="match status" value="1"/>
</dbReference>
<evidence type="ECO:0000256" key="8">
    <source>
        <dbReference type="ARBA" id="ARBA00051243"/>
    </source>
</evidence>
<dbReference type="PROSITE" id="PS00109">
    <property type="entry name" value="PROTEIN_KINASE_TYR"/>
    <property type="match status" value="1"/>
</dbReference>
<dbReference type="SUPFAM" id="SSF56112">
    <property type="entry name" value="Protein kinase-like (PK-like)"/>
    <property type="match status" value="1"/>
</dbReference>
<comment type="catalytic activity">
    <reaction evidence="8 10">
        <text>L-tyrosyl-[protein] + ATP = O-phospho-L-tyrosyl-[protein] + ADP + H(+)</text>
        <dbReference type="Rhea" id="RHEA:10596"/>
        <dbReference type="Rhea" id="RHEA-COMP:10136"/>
        <dbReference type="Rhea" id="RHEA-COMP:20101"/>
        <dbReference type="ChEBI" id="CHEBI:15378"/>
        <dbReference type="ChEBI" id="CHEBI:30616"/>
        <dbReference type="ChEBI" id="CHEBI:46858"/>
        <dbReference type="ChEBI" id="CHEBI:61978"/>
        <dbReference type="ChEBI" id="CHEBI:456216"/>
        <dbReference type="EC" id="2.7.10.1"/>
    </reaction>
</comment>
<dbReference type="GO" id="GO:0005524">
    <property type="term" value="F:ATP binding"/>
    <property type="evidence" value="ECO:0007669"/>
    <property type="project" value="UniProtKB-UniRule"/>
</dbReference>
<reference evidence="13" key="1">
    <citation type="submission" date="2020-11" db="EMBL/GenBank/DDBJ databases">
        <authorList>
            <person name="Tran Van P."/>
        </authorList>
    </citation>
    <scope>NUCLEOTIDE SEQUENCE</scope>
</reference>
<keyword evidence="10" id="KW-0675">Receptor</keyword>
<dbReference type="EC" id="2.7.10.1" evidence="10"/>
<dbReference type="GO" id="GO:0005886">
    <property type="term" value="C:plasma membrane"/>
    <property type="evidence" value="ECO:0007669"/>
    <property type="project" value="TreeGrafter"/>
</dbReference>
<dbReference type="PANTHER" id="PTHR24416">
    <property type="entry name" value="TYROSINE-PROTEIN KINASE RECEPTOR"/>
    <property type="match status" value="1"/>
</dbReference>
<organism evidence="13">
    <name type="scientific">Timema bartmani</name>
    <dbReference type="NCBI Taxonomy" id="61472"/>
    <lineage>
        <taxon>Eukaryota</taxon>
        <taxon>Metazoa</taxon>
        <taxon>Ecdysozoa</taxon>
        <taxon>Arthropoda</taxon>
        <taxon>Hexapoda</taxon>
        <taxon>Insecta</taxon>
        <taxon>Pterygota</taxon>
        <taxon>Neoptera</taxon>
        <taxon>Polyneoptera</taxon>
        <taxon>Phasmatodea</taxon>
        <taxon>Timematodea</taxon>
        <taxon>Timematoidea</taxon>
        <taxon>Timematidae</taxon>
        <taxon>Timema</taxon>
    </lineage>
</organism>
<dbReference type="PRINTS" id="PR00109">
    <property type="entry name" value="TYRKINASE"/>
</dbReference>
<dbReference type="Pfam" id="PF07714">
    <property type="entry name" value="PK_Tyr_Ser-Thr"/>
    <property type="match status" value="1"/>
</dbReference>
<evidence type="ECO:0000256" key="4">
    <source>
        <dbReference type="ARBA" id="ARBA00022741"/>
    </source>
</evidence>
<keyword evidence="5" id="KW-0418">Kinase</keyword>
<dbReference type="GO" id="GO:0004714">
    <property type="term" value="F:transmembrane receptor protein tyrosine kinase activity"/>
    <property type="evidence" value="ECO:0007669"/>
    <property type="project" value="UniProtKB-EC"/>
</dbReference>
<dbReference type="SMART" id="SM00219">
    <property type="entry name" value="TyrKc"/>
    <property type="match status" value="1"/>
</dbReference>
<evidence type="ECO:0000259" key="12">
    <source>
        <dbReference type="PROSITE" id="PS50011"/>
    </source>
</evidence>
<dbReference type="EMBL" id="OD565391">
    <property type="protein sequence ID" value="CAD7441663.1"/>
    <property type="molecule type" value="Genomic_DNA"/>
</dbReference>
<evidence type="ECO:0000256" key="2">
    <source>
        <dbReference type="ARBA" id="ARBA00022553"/>
    </source>
</evidence>
<dbReference type="InterPro" id="IPR001245">
    <property type="entry name" value="Ser-Thr/Tyr_kinase_cat_dom"/>
</dbReference>
<feature type="region of interest" description="Disordered" evidence="11">
    <location>
        <begin position="436"/>
        <end position="476"/>
    </location>
</feature>
<feature type="binding site" evidence="9">
    <location>
        <position position="122"/>
    </location>
    <ligand>
        <name>ATP</name>
        <dbReference type="ChEBI" id="CHEBI:30616"/>
    </ligand>
</feature>
<dbReference type="Gene3D" id="1.10.510.10">
    <property type="entry name" value="Transferase(Phosphotransferase) domain 1"/>
    <property type="match status" value="1"/>
</dbReference>
<keyword evidence="10" id="KW-0472">Membrane</keyword>
<dbReference type="PROSITE" id="PS50011">
    <property type="entry name" value="PROTEIN_KINASE_DOM"/>
    <property type="match status" value="1"/>
</dbReference>
<sequence>MVLPVGVSVCVLVVCALLYVLRRRDPEGKDPQVIENPVRPPDVELATLRELPRRGNFVHNSNALYTTAEIPTDEEIASLPHIRRGQIKLTKFLGSGAFGEVFEGNAHSLVDSSGSETKVAIKTLRKGATEQEKGEFLKEAQLMSHFKHEHILQLLGVCLDNDPNYIIMELMEGGDLLSYLRASRSLLYPGNTLTLQDLLTMCVDVARGCRYLEEMHFVHRDLACRNCLVSSSDPRLRVVKIGDFGLARDIYKNDYYRKEGEGLLPVRWMAPESLVDGVFTSQSDMWAFGVLVWEIMTLGQQPYPARTNLEVLHYVRTGGRLGRPSNCPEELHQLMLKCWSYNPESRPTFKYCLDVLLELKDRVGLSDVQNVSRTASGGIENRGFFEDENHNNSSGSSWKTGSDAGSRDQIPILPSNTPGDIPRYLELLYDDSDNTTTISDGYEIPRPPPPSAAVSKTPSATNTLDRHRTLSTSSTVSDSSISYQQALLASPETPVSTNIKRTLSLEPRRNGDTDVSTLQHLLSAQLCTYSNAAEQPLLDAAKVTSLSCSNSFNVMDEHVRT</sequence>
<dbReference type="CDD" id="cd05044">
    <property type="entry name" value="PTKc_c-ros"/>
    <property type="match status" value="1"/>
</dbReference>
<dbReference type="FunFam" id="1.10.510.10:FF:000341">
    <property type="entry name" value="Tyrosine-protein kinase receptor"/>
    <property type="match status" value="1"/>
</dbReference>
<evidence type="ECO:0000256" key="11">
    <source>
        <dbReference type="SAM" id="MobiDB-lite"/>
    </source>
</evidence>
<feature type="compositionally biased region" description="Polar residues" evidence="11">
    <location>
        <begin position="454"/>
        <end position="463"/>
    </location>
</feature>
<dbReference type="PROSITE" id="PS00107">
    <property type="entry name" value="PROTEIN_KINASE_ATP"/>
    <property type="match status" value="1"/>
</dbReference>
<evidence type="ECO:0000256" key="10">
    <source>
        <dbReference type="RuleBase" id="RU000312"/>
    </source>
</evidence>
<keyword evidence="7" id="KW-0829">Tyrosine-protein kinase</keyword>
<dbReference type="GO" id="GO:0007169">
    <property type="term" value="P:cell surface receptor protein tyrosine kinase signaling pathway"/>
    <property type="evidence" value="ECO:0007669"/>
    <property type="project" value="InterPro"/>
</dbReference>
<proteinExistence type="inferred from homology"/>
<dbReference type="InterPro" id="IPR020635">
    <property type="entry name" value="Tyr_kinase_cat_dom"/>
</dbReference>
<evidence type="ECO:0000256" key="3">
    <source>
        <dbReference type="ARBA" id="ARBA00022679"/>
    </source>
</evidence>
<evidence type="ECO:0000256" key="5">
    <source>
        <dbReference type="ARBA" id="ARBA00022777"/>
    </source>
</evidence>
<dbReference type="PROSITE" id="PS00239">
    <property type="entry name" value="RECEPTOR_TYR_KIN_II"/>
    <property type="match status" value="1"/>
</dbReference>
<dbReference type="InterPro" id="IPR011009">
    <property type="entry name" value="Kinase-like_dom_sf"/>
</dbReference>
<evidence type="ECO:0000313" key="13">
    <source>
        <dbReference type="EMBL" id="CAD7441663.1"/>
    </source>
</evidence>
<feature type="compositionally biased region" description="Polar residues" evidence="11">
    <location>
        <begin position="391"/>
        <end position="400"/>
    </location>
</feature>
<feature type="domain" description="Protein kinase" evidence="12">
    <location>
        <begin position="87"/>
        <end position="357"/>
    </location>
</feature>
<evidence type="ECO:0000256" key="7">
    <source>
        <dbReference type="ARBA" id="ARBA00023137"/>
    </source>
</evidence>
<dbReference type="InterPro" id="IPR000719">
    <property type="entry name" value="Prot_kinase_dom"/>
</dbReference>
<name>A0A7R9EX43_9NEOP</name>
<dbReference type="GO" id="GO:0032006">
    <property type="term" value="P:regulation of TOR signaling"/>
    <property type="evidence" value="ECO:0007669"/>
    <property type="project" value="TreeGrafter"/>
</dbReference>
<dbReference type="GO" id="GO:0043235">
    <property type="term" value="C:receptor complex"/>
    <property type="evidence" value="ECO:0007669"/>
    <property type="project" value="TreeGrafter"/>
</dbReference>
<dbReference type="InterPro" id="IPR017441">
    <property type="entry name" value="Protein_kinase_ATP_BS"/>
</dbReference>
<dbReference type="InterPro" id="IPR008266">
    <property type="entry name" value="Tyr_kinase_AS"/>
</dbReference>
<gene>
    <name evidence="13" type="ORF">TBIB3V08_LOCUS4118</name>
</gene>
<protein>
    <recommendedName>
        <fullName evidence="10">Tyrosine-protein kinase receptor</fullName>
        <ecNumber evidence="10">2.7.10.1</ecNumber>
    </recommendedName>
</protein>
<keyword evidence="4 9" id="KW-0547">Nucleotide-binding</keyword>
<dbReference type="Gene3D" id="3.30.200.20">
    <property type="entry name" value="Phosphorylase Kinase, domain 1"/>
    <property type="match status" value="1"/>
</dbReference>
<evidence type="ECO:0000256" key="6">
    <source>
        <dbReference type="ARBA" id="ARBA00022840"/>
    </source>
</evidence>
<dbReference type="InterPro" id="IPR002011">
    <property type="entry name" value="Tyr_kinase_rcpt_2_CS"/>
</dbReference>
<keyword evidence="3" id="KW-0808">Transferase</keyword>
<dbReference type="InterPro" id="IPR050122">
    <property type="entry name" value="RTK"/>
</dbReference>
<comment type="similarity">
    <text evidence="10">Belongs to the protein kinase superfamily. Tyr protein kinase family. Insulin receptor subfamily.</text>
</comment>